<dbReference type="PANTHER" id="PTHR30474:SF2">
    <property type="entry name" value="PEPTIDOGLYCAN GLYCOSYLTRANSFERASE FTSW-RELATED"/>
    <property type="match status" value="1"/>
</dbReference>
<dbReference type="Proteomes" id="UP001059480">
    <property type="component" value="Unassembled WGS sequence"/>
</dbReference>
<feature type="transmembrane region" description="Helical" evidence="17">
    <location>
        <begin position="105"/>
        <end position="130"/>
    </location>
</feature>
<evidence type="ECO:0000256" key="5">
    <source>
        <dbReference type="ARBA" id="ARBA00022960"/>
    </source>
</evidence>
<feature type="transmembrane region" description="Helical" evidence="17">
    <location>
        <begin position="166"/>
        <end position="182"/>
    </location>
</feature>
<evidence type="ECO:0000256" key="6">
    <source>
        <dbReference type="ARBA" id="ARBA00022984"/>
    </source>
</evidence>
<evidence type="ECO:0000256" key="9">
    <source>
        <dbReference type="ARBA" id="ARBA00032370"/>
    </source>
</evidence>
<protein>
    <recommendedName>
        <fullName evidence="12">Probable peptidoglycan glycosyltransferase FtsW</fullName>
        <ecNumber evidence="14">2.4.99.28</ecNumber>
    </recommendedName>
    <alternativeName>
        <fullName evidence="13">Cell division protein FtsW</fullName>
    </alternativeName>
    <alternativeName>
        <fullName evidence="10">Cell wall polymerase</fullName>
    </alternativeName>
    <alternativeName>
        <fullName evidence="9">Peptidoglycan polymerase</fullName>
    </alternativeName>
</protein>
<evidence type="ECO:0000256" key="10">
    <source>
        <dbReference type="ARBA" id="ARBA00033270"/>
    </source>
</evidence>
<feature type="transmembrane region" description="Helical" evidence="17">
    <location>
        <begin position="350"/>
        <end position="372"/>
    </location>
</feature>
<keyword evidence="5" id="KW-0133">Cell shape</keyword>
<evidence type="ECO:0000313" key="18">
    <source>
        <dbReference type="EMBL" id="MCQ9210648.1"/>
    </source>
</evidence>
<evidence type="ECO:0000256" key="3">
    <source>
        <dbReference type="ARBA" id="ARBA00022679"/>
    </source>
</evidence>
<dbReference type="InterPro" id="IPR001182">
    <property type="entry name" value="FtsW/RodA"/>
</dbReference>
<dbReference type="PROSITE" id="PS00428">
    <property type="entry name" value="FTSW_RODA_SPOVE"/>
    <property type="match status" value="1"/>
</dbReference>
<reference evidence="18" key="1">
    <citation type="submission" date="2022-07" db="EMBL/GenBank/DDBJ databases">
        <authorList>
            <person name="Jung M.-Y."/>
            <person name="Lee M."/>
        </authorList>
    </citation>
    <scope>NUCLEOTIDE SEQUENCE</scope>
    <source>
        <strain evidence="18">S8</strain>
    </source>
</reference>
<proteinExistence type="inferred from homology"/>
<evidence type="ECO:0000256" key="17">
    <source>
        <dbReference type="SAM" id="Phobius"/>
    </source>
</evidence>
<keyword evidence="7 17" id="KW-1133">Transmembrane helix</keyword>
<reference evidence="18" key="3">
    <citation type="journal article" date="2023" name="Microbiol. Resour. Announc.">
        <title>Draft Genome Sequence of Granulicatella sp. Strain S8, Isolated from a Marine Fish, Seriola quinqueradiata.</title>
        <authorList>
            <person name="Lee M."/>
            <person name="Farooq A."/>
            <person name="Jeong J.B."/>
            <person name="Jung M.Y."/>
        </authorList>
    </citation>
    <scope>NUCLEOTIDE SEQUENCE</scope>
    <source>
        <strain evidence="18">S8</strain>
    </source>
</reference>
<reference evidence="18" key="2">
    <citation type="journal article" date="2023" name="Curr. Microbiol.">
        <title>Granulicatella seriolae sp. nov., a Novel Facultative Anaerobe Isolated from Yellowtail Marine Fish.</title>
        <authorList>
            <person name="Lee M."/>
            <person name="Choi Y.J."/>
            <person name="Farooq A."/>
            <person name="Jeong J.B."/>
            <person name="Jung M.Y."/>
        </authorList>
    </citation>
    <scope>NUCLEOTIDE SEQUENCE</scope>
    <source>
        <strain evidence="18">S8</strain>
    </source>
</reference>
<feature type="transmembrane region" description="Helical" evidence="17">
    <location>
        <begin position="12"/>
        <end position="36"/>
    </location>
</feature>
<feature type="transmembrane region" description="Helical" evidence="17">
    <location>
        <begin position="317"/>
        <end position="338"/>
    </location>
</feature>
<feature type="transmembrane region" description="Helical" evidence="17">
    <location>
        <begin position="142"/>
        <end position="160"/>
    </location>
</feature>
<gene>
    <name evidence="18" type="ORF">NPA36_08810</name>
</gene>
<evidence type="ECO:0000256" key="13">
    <source>
        <dbReference type="ARBA" id="ARBA00041418"/>
    </source>
</evidence>
<evidence type="ECO:0000256" key="1">
    <source>
        <dbReference type="ARBA" id="ARBA00004141"/>
    </source>
</evidence>
<evidence type="ECO:0000256" key="16">
    <source>
        <dbReference type="ARBA" id="ARBA00049966"/>
    </source>
</evidence>
<dbReference type="InterPro" id="IPR018365">
    <property type="entry name" value="Cell_cycle_FtsW-rel_CS"/>
</dbReference>
<comment type="catalytic activity">
    <reaction evidence="15">
        <text>[GlcNAc-(1-&gt;4)-Mur2Ac(oyl-L-Ala-gamma-D-Glu-L-Lys-D-Ala-D-Ala)](n)-di-trans,octa-cis-undecaprenyl diphosphate + beta-D-GlcNAc-(1-&gt;4)-Mur2Ac(oyl-L-Ala-gamma-D-Glu-L-Lys-D-Ala-D-Ala)-di-trans,octa-cis-undecaprenyl diphosphate = [GlcNAc-(1-&gt;4)-Mur2Ac(oyl-L-Ala-gamma-D-Glu-L-Lys-D-Ala-D-Ala)](n+1)-di-trans,octa-cis-undecaprenyl diphosphate + di-trans,octa-cis-undecaprenyl diphosphate + H(+)</text>
        <dbReference type="Rhea" id="RHEA:23708"/>
        <dbReference type="Rhea" id="RHEA-COMP:9602"/>
        <dbReference type="Rhea" id="RHEA-COMP:9603"/>
        <dbReference type="ChEBI" id="CHEBI:15378"/>
        <dbReference type="ChEBI" id="CHEBI:58405"/>
        <dbReference type="ChEBI" id="CHEBI:60033"/>
        <dbReference type="ChEBI" id="CHEBI:78435"/>
        <dbReference type="EC" id="2.4.99.28"/>
    </reaction>
</comment>
<dbReference type="PANTHER" id="PTHR30474">
    <property type="entry name" value="CELL CYCLE PROTEIN"/>
    <property type="match status" value="1"/>
</dbReference>
<name>A0ABT1WRG6_9LACT</name>
<dbReference type="EC" id="2.4.99.28" evidence="14"/>
<evidence type="ECO:0000256" key="4">
    <source>
        <dbReference type="ARBA" id="ARBA00022692"/>
    </source>
</evidence>
<feature type="transmembrane region" description="Helical" evidence="17">
    <location>
        <begin position="284"/>
        <end position="305"/>
    </location>
</feature>
<dbReference type="EMBL" id="JANHNZ010000010">
    <property type="protein sequence ID" value="MCQ9210648.1"/>
    <property type="molecule type" value="Genomic_DNA"/>
</dbReference>
<evidence type="ECO:0000256" key="7">
    <source>
        <dbReference type="ARBA" id="ARBA00022989"/>
    </source>
</evidence>
<dbReference type="RefSeq" id="WP_256945760.1">
    <property type="nucleotide sequence ID" value="NZ_JANHNZ010000010.1"/>
</dbReference>
<comment type="function">
    <text evidence="16">Peptidoglycan polymerase that is essential for cell division.</text>
</comment>
<keyword evidence="19" id="KW-1185">Reference proteome</keyword>
<keyword evidence="6" id="KW-0573">Peptidoglycan synthesis</keyword>
<keyword evidence="4 17" id="KW-0812">Transmembrane</keyword>
<sequence length="390" mass="42835">MKRILDKLNLDPYIMIPYLLLSLFGLIMVYSASSFFSLAETNSAESYFYKQFIFVLVGMGLMLLVSYLGEYILQKKWALFGVFAILILLLIIVLFTSPINGAKSWISIGGFTLQPSEFAKLFIIWAGAYFYSVNQKLIDSKILAYIAWPASMAAIIFLFVLAQPDFGTFLILILIFLIQFVSSGVPLKYPIGLGVFSVVAYGLTYLPKSWIENLPIMQYQIGRLTSFHNPWADAQGDGYQAIQGYLALARGGLTGTGLATSIQKTGFLPEAHTDFILAIIGEEMGVIMVLVVLAVLFSLIIFIFRQSIQCKLLFSKLVCIGVGAMILVQSSINIGALLGLAPITGVPLPFISYGGSSFLALSIGIGMVQCVIRMDQKFVSNMANSIEKGR</sequence>
<evidence type="ECO:0000256" key="14">
    <source>
        <dbReference type="ARBA" id="ARBA00044770"/>
    </source>
</evidence>
<evidence type="ECO:0000256" key="15">
    <source>
        <dbReference type="ARBA" id="ARBA00049902"/>
    </source>
</evidence>
<evidence type="ECO:0000256" key="2">
    <source>
        <dbReference type="ARBA" id="ARBA00022676"/>
    </source>
</evidence>
<evidence type="ECO:0000256" key="12">
    <source>
        <dbReference type="ARBA" id="ARBA00041185"/>
    </source>
</evidence>
<comment type="similarity">
    <text evidence="11">Belongs to the SEDS family. FtsW subfamily.</text>
</comment>
<keyword evidence="3" id="KW-0808">Transferase</keyword>
<keyword evidence="2" id="KW-0328">Glycosyltransferase</keyword>
<comment type="caution">
    <text evidence="18">The sequence shown here is derived from an EMBL/GenBank/DDBJ whole genome shotgun (WGS) entry which is preliminary data.</text>
</comment>
<organism evidence="18 19">
    <name type="scientific">Granulicatella seriolae</name>
    <dbReference type="NCBI Taxonomy" id="2967226"/>
    <lineage>
        <taxon>Bacteria</taxon>
        <taxon>Bacillati</taxon>
        <taxon>Bacillota</taxon>
        <taxon>Bacilli</taxon>
        <taxon>Lactobacillales</taxon>
        <taxon>Carnobacteriaceae</taxon>
        <taxon>Granulicatella</taxon>
    </lineage>
</organism>
<evidence type="ECO:0000256" key="11">
    <source>
        <dbReference type="ARBA" id="ARBA00038053"/>
    </source>
</evidence>
<keyword evidence="8 17" id="KW-0472">Membrane</keyword>
<feature type="transmembrane region" description="Helical" evidence="17">
    <location>
        <begin position="48"/>
        <end position="65"/>
    </location>
</feature>
<evidence type="ECO:0000313" key="19">
    <source>
        <dbReference type="Proteomes" id="UP001059480"/>
    </source>
</evidence>
<accession>A0ABT1WRG6</accession>
<evidence type="ECO:0000256" key="8">
    <source>
        <dbReference type="ARBA" id="ARBA00023136"/>
    </source>
</evidence>
<dbReference type="Pfam" id="PF01098">
    <property type="entry name" value="FTSW_RODA_SPOVE"/>
    <property type="match status" value="1"/>
</dbReference>
<feature type="transmembrane region" description="Helical" evidence="17">
    <location>
        <begin position="77"/>
        <end position="99"/>
    </location>
</feature>
<comment type="subcellular location">
    <subcellularLocation>
        <location evidence="1">Membrane</location>
        <topology evidence="1">Multi-pass membrane protein</topology>
    </subcellularLocation>
</comment>
<feature type="transmembrane region" description="Helical" evidence="17">
    <location>
        <begin position="189"/>
        <end position="207"/>
    </location>
</feature>